<dbReference type="Proteomes" id="UP000631114">
    <property type="component" value="Unassembled WGS sequence"/>
</dbReference>
<gene>
    <name evidence="3" type="ORF">IFM89_017915</name>
</gene>
<dbReference type="Pfam" id="PF03101">
    <property type="entry name" value="FAR1"/>
    <property type="match status" value="1"/>
</dbReference>
<accession>A0A835ITZ6</accession>
<evidence type="ECO:0000313" key="3">
    <source>
        <dbReference type="EMBL" id="KAF9625085.1"/>
    </source>
</evidence>
<protein>
    <recommendedName>
        <fullName evidence="2">FAR1 domain-containing protein</fullName>
    </recommendedName>
</protein>
<keyword evidence="4" id="KW-1185">Reference proteome</keyword>
<evidence type="ECO:0000256" key="1">
    <source>
        <dbReference type="SAM" id="MobiDB-lite"/>
    </source>
</evidence>
<name>A0A835ITZ6_9MAGN</name>
<feature type="region of interest" description="Disordered" evidence="1">
    <location>
        <begin position="1"/>
        <end position="63"/>
    </location>
</feature>
<dbReference type="AlphaFoldDB" id="A0A835ITZ6"/>
<dbReference type="InterPro" id="IPR004330">
    <property type="entry name" value="FAR1_DNA_bnd_dom"/>
</dbReference>
<proteinExistence type="predicted"/>
<feature type="compositionally biased region" description="Low complexity" evidence="1">
    <location>
        <begin position="1"/>
        <end position="11"/>
    </location>
</feature>
<organism evidence="3 4">
    <name type="scientific">Coptis chinensis</name>
    <dbReference type="NCBI Taxonomy" id="261450"/>
    <lineage>
        <taxon>Eukaryota</taxon>
        <taxon>Viridiplantae</taxon>
        <taxon>Streptophyta</taxon>
        <taxon>Embryophyta</taxon>
        <taxon>Tracheophyta</taxon>
        <taxon>Spermatophyta</taxon>
        <taxon>Magnoliopsida</taxon>
        <taxon>Ranunculales</taxon>
        <taxon>Ranunculaceae</taxon>
        <taxon>Coptidoideae</taxon>
        <taxon>Coptis</taxon>
    </lineage>
</organism>
<dbReference type="OrthoDB" id="1894539at2759"/>
<evidence type="ECO:0000259" key="2">
    <source>
        <dbReference type="Pfam" id="PF03101"/>
    </source>
</evidence>
<reference evidence="3 4" key="1">
    <citation type="submission" date="2020-10" db="EMBL/GenBank/DDBJ databases">
        <title>The Coptis chinensis genome and diversification of protoberbering-type alkaloids.</title>
        <authorList>
            <person name="Wang B."/>
            <person name="Shu S."/>
            <person name="Song C."/>
            <person name="Liu Y."/>
        </authorList>
    </citation>
    <scope>NUCLEOTIDE SEQUENCE [LARGE SCALE GENOMIC DNA]</scope>
    <source>
        <strain evidence="3">HL-2020</strain>
        <tissue evidence="3">Leaf</tissue>
    </source>
</reference>
<dbReference type="EMBL" id="JADFTS010000001">
    <property type="protein sequence ID" value="KAF9625085.1"/>
    <property type="molecule type" value="Genomic_DNA"/>
</dbReference>
<sequence length="169" mass="18624">MGRGSRSSRGGQSKGRMHNYFENPTSYTHQPASRATNESSVIGQEGVRKKDKRNGNVKNNRNETRIGCKARMAVSNVKNEWVVTEVLVTKGAVNENGYLKAKVALQKGLEEVEQVVPMKEIYPRQCSKSKRSGVATNVEENDDKVLVVASDLKKGDQRMGPGRKGVFGT</sequence>
<feature type="domain" description="FAR1" evidence="2">
    <location>
        <begin position="35"/>
        <end position="86"/>
    </location>
</feature>
<comment type="caution">
    <text evidence="3">The sequence shown here is derived from an EMBL/GenBank/DDBJ whole genome shotgun (WGS) entry which is preliminary data.</text>
</comment>
<feature type="compositionally biased region" description="Polar residues" evidence="1">
    <location>
        <begin position="22"/>
        <end position="42"/>
    </location>
</feature>
<evidence type="ECO:0000313" key="4">
    <source>
        <dbReference type="Proteomes" id="UP000631114"/>
    </source>
</evidence>